<feature type="non-terminal residue" evidence="3">
    <location>
        <position position="1"/>
    </location>
</feature>
<evidence type="ECO:0000313" key="4">
    <source>
        <dbReference type="Proteomes" id="UP001357485"/>
    </source>
</evidence>
<dbReference type="PANTHER" id="PTHR17695">
    <property type="entry name" value="SMALL SUBUNIT PROCESSOME COMPONENT 20 HOMOLOG"/>
    <property type="match status" value="1"/>
</dbReference>
<evidence type="ECO:0000256" key="1">
    <source>
        <dbReference type="SAM" id="MobiDB-lite"/>
    </source>
</evidence>
<keyword evidence="4" id="KW-1185">Reference proteome</keyword>
<proteinExistence type="predicted"/>
<feature type="compositionally biased region" description="Acidic residues" evidence="1">
    <location>
        <begin position="53"/>
        <end position="63"/>
    </location>
</feature>
<evidence type="ECO:0000313" key="3">
    <source>
        <dbReference type="EMBL" id="KAK5188921.1"/>
    </source>
</evidence>
<dbReference type="InterPro" id="IPR057525">
    <property type="entry name" value="UTP20_C"/>
</dbReference>
<gene>
    <name evidence="3" type="primary">UTP20_3</name>
    <name evidence="3" type="ORF">LTR16_008110</name>
</gene>
<dbReference type="PANTHER" id="PTHR17695:SF11">
    <property type="entry name" value="SMALL SUBUNIT PROCESSOME COMPONENT 20 HOMOLOG"/>
    <property type="match status" value="1"/>
</dbReference>
<name>A0ABR0LKK2_9PEZI</name>
<dbReference type="EMBL" id="JAVRRA010018275">
    <property type="protein sequence ID" value="KAK5188921.1"/>
    <property type="molecule type" value="Genomic_DNA"/>
</dbReference>
<feature type="region of interest" description="Disordered" evidence="1">
    <location>
        <begin position="199"/>
        <end position="237"/>
    </location>
</feature>
<accession>A0ABR0LKK2</accession>
<dbReference type="Pfam" id="PF23099">
    <property type="entry name" value="UTP20_C"/>
    <property type="match status" value="1"/>
</dbReference>
<evidence type="ECO:0000259" key="2">
    <source>
        <dbReference type="Pfam" id="PF23099"/>
    </source>
</evidence>
<feature type="domain" description="U3 small nucleolar RNA-associated protein 20 C-terminal" evidence="2">
    <location>
        <begin position="5"/>
        <end position="226"/>
    </location>
</feature>
<organism evidence="3 4">
    <name type="scientific">Cryomyces antarcticus</name>
    <dbReference type="NCBI Taxonomy" id="329879"/>
    <lineage>
        <taxon>Eukaryota</taxon>
        <taxon>Fungi</taxon>
        <taxon>Dikarya</taxon>
        <taxon>Ascomycota</taxon>
        <taxon>Pezizomycotina</taxon>
        <taxon>Dothideomycetes</taxon>
        <taxon>Dothideomycetes incertae sedis</taxon>
        <taxon>Cryomyces</taxon>
    </lineage>
</organism>
<dbReference type="Proteomes" id="UP001357485">
    <property type="component" value="Unassembled WGS sequence"/>
</dbReference>
<comment type="caution">
    <text evidence="3">The sequence shown here is derived from an EMBL/GenBank/DDBJ whole genome shotgun (WGS) entry which is preliminary data.</text>
</comment>
<feature type="region of interest" description="Disordered" evidence="1">
    <location>
        <begin position="44"/>
        <end position="66"/>
    </location>
</feature>
<reference evidence="3 4" key="1">
    <citation type="submission" date="2023-08" db="EMBL/GenBank/DDBJ databases">
        <title>Black Yeasts Isolated from many extreme environments.</title>
        <authorList>
            <person name="Coleine C."/>
            <person name="Stajich J.E."/>
            <person name="Selbmann L."/>
        </authorList>
    </citation>
    <scope>NUCLEOTIDE SEQUENCE [LARGE SCALE GENOMIC DNA]</scope>
    <source>
        <strain evidence="3 4">CCFEE 536</strain>
    </source>
</reference>
<sequence>LASASLRALRAPNISQELATQTVKNLVFLGRCFGANGLRWRSSNNEAAGGVDASDEEDDDQDDITATSSKKSALQHLFERLSAILRRETSTTRGASLHLKTASLQLVASLCTTLPNTTLAPSLPTLLLPLHNLTDASIAAPTSTDPSFTDAYKSLTSTAQEVLALLQKKLGTTAFVAAMQAVQKTVRERREGRRVKRRLDAVSAPERYGREKVRRYEQKKEKRKERGGEARGRRRGW</sequence>
<feature type="compositionally biased region" description="Basic and acidic residues" evidence="1">
    <location>
        <begin position="207"/>
        <end position="231"/>
    </location>
</feature>
<dbReference type="InterPro" id="IPR052575">
    <property type="entry name" value="SSU_processome_comp_20"/>
</dbReference>
<protein>
    <submittedName>
        <fullName evidence="3">U3 snoRNP protein</fullName>
    </submittedName>
</protein>